<reference evidence="2" key="1">
    <citation type="journal article" date="2019" name="Int. J. Syst. Evol. Microbiol.">
        <title>Halobacteriovorax valvorus sp. nov., a novel prokaryotic predator isolated from coastal seawater of China.</title>
        <authorList>
            <person name="Chen M.-X."/>
        </authorList>
    </citation>
    <scope>NUCLEOTIDE SEQUENCE [LARGE SCALE GENOMIC DNA]</scope>
    <source>
        <strain evidence="2">BL9</strain>
    </source>
</reference>
<dbReference type="EMBL" id="QDKL01000004">
    <property type="protein sequence ID" value="RZF20384.1"/>
    <property type="molecule type" value="Genomic_DNA"/>
</dbReference>
<name>A0ABY0IBN5_9BACT</name>
<evidence type="ECO:0000313" key="1">
    <source>
        <dbReference type="EMBL" id="RZF20384.1"/>
    </source>
</evidence>
<keyword evidence="2" id="KW-1185">Reference proteome</keyword>
<proteinExistence type="predicted"/>
<evidence type="ECO:0000313" key="2">
    <source>
        <dbReference type="Proteomes" id="UP000443582"/>
    </source>
</evidence>
<organism evidence="1 2">
    <name type="scientific">Halobacteriovorax vibrionivorans</name>
    <dbReference type="NCBI Taxonomy" id="2152716"/>
    <lineage>
        <taxon>Bacteria</taxon>
        <taxon>Pseudomonadati</taxon>
        <taxon>Bdellovibrionota</taxon>
        <taxon>Bacteriovoracia</taxon>
        <taxon>Bacteriovoracales</taxon>
        <taxon>Halobacteriovoraceae</taxon>
        <taxon>Halobacteriovorax</taxon>
    </lineage>
</organism>
<comment type="caution">
    <text evidence="1">The sequence shown here is derived from an EMBL/GenBank/DDBJ whole genome shotgun (WGS) entry which is preliminary data.</text>
</comment>
<dbReference type="Proteomes" id="UP000443582">
    <property type="component" value="Unassembled WGS sequence"/>
</dbReference>
<gene>
    <name evidence="1" type="ORF">DAY19_14570</name>
</gene>
<sequence length="220" mass="26451">MIKYILLIILSFSIAASEYTRPSDYAEFTVVIDASIDDVWAYNSKNENARKWSTYFYKIVSCPISECPWNANLKQSDIGFTRRCFRRADEKGTFWDETTTKIEKNKDQYYKQIRAYNFNEFMDIFNYNEKGEFLVEQIYKKLGENKTSLTFRSGYIERDELEKETSSFNYFMWKQIFRFITKRSVTNTFKWNLQNIKAHIEQGSNYKQVHPYSDDDSDFY</sequence>
<protein>
    <submittedName>
        <fullName evidence="1">Uncharacterized protein</fullName>
    </submittedName>
</protein>
<dbReference type="SUPFAM" id="SSF55961">
    <property type="entry name" value="Bet v1-like"/>
    <property type="match status" value="1"/>
</dbReference>
<dbReference type="RefSeq" id="WP_133296991.1">
    <property type="nucleotide sequence ID" value="NZ_QDKL01000004.1"/>
</dbReference>
<accession>A0ABY0IBN5</accession>